<evidence type="ECO:0000256" key="1">
    <source>
        <dbReference type="ARBA" id="ARBA00022737"/>
    </source>
</evidence>
<dbReference type="Pfam" id="PF13424">
    <property type="entry name" value="TPR_12"/>
    <property type="match status" value="1"/>
</dbReference>
<dbReference type="SMART" id="SM00028">
    <property type="entry name" value="TPR"/>
    <property type="match status" value="6"/>
</dbReference>
<dbReference type="PROSITE" id="PS51996">
    <property type="entry name" value="TR_MART"/>
    <property type="match status" value="1"/>
</dbReference>
<comment type="caution">
    <text evidence="3">The sequence shown here is derived from an EMBL/GenBank/DDBJ whole genome shotgun (WGS) entry which is preliminary data.</text>
</comment>
<dbReference type="Gene3D" id="1.25.40.10">
    <property type="entry name" value="Tetratricopeptide repeat domain"/>
    <property type="match status" value="3"/>
</dbReference>
<reference evidence="3" key="1">
    <citation type="submission" date="2021-02" db="EMBL/GenBank/DDBJ databases">
        <authorList>
            <person name="Nowell W R."/>
        </authorList>
    </citation>
    <scope>NUCLEOTIDE SEQUENCE</scope>
</reference>
<sequence>MKNDSIVWLDTSSIFGIEMIQKYIIDLRHIYHIVEIFNDSDACVDYMTNAKENRIFFIVNEFDGQFIVPIMHDFEQLDSIFVLRSDRSNDEEWSGQYNKVKGIYNNITLIRKHLYEIQHGKNDSIGFEITSSSVSSLQIDGNKKNRQEVMFMYGQLVKEILTQLPYSTADVNHMIEFCLTRYSEDPLMIEKIIEFERDYRPQLAVQWYTKNIFPFQMVNEALRVNDLSTLYAMRVFIKDVHKQIVEISTNLRETSLSTLYRGQRMLIEEFERIKNNPGGLLSISSFWSTSVDENVAQFFTGNFDNMVAVIFVIHIDSSVRTTTFFANIEKESQLNDNEKEYLFTMGSIFRIELIEKADANDYWTVNLSLTSDNDPQLTLLTTSIRSAVKRDNESHICGLAILMMHMDEHELAAQILEEVVKRETDPLERMKMHWTLGVLYTKLKKSQQALTNYDKVVKSPALRFLSIEIISYLYHGLGELCIQLKMIDLALINMEIALSIEVLSVPNHSDEQLARYCRDIASIYEIKGYLHDALPFYRIAFEKAIKCYPSQHPLITRYALDLARIASLQGEEKYAESILSQYVPNIENSLPPNHPMQVRFHIYTGYTLLERGDFSSAHAHFQSALTIDRMHKEANYPGHFTIYWAIGTAFGAEGRLDETFDAFSTALRIQMATLPAEDPSMAITYTAIGRVFETLDNISEALLNYECAMDIYLKHMPSTDPAIIQTQQHISRLYEKLDQYHLP</sequence>
<evidence type="ECO:0000256" key="2">
    <source>
        <dbReference type="ARBA" id="ARBA00022803"/>
    </source>
</evidence>
<evidence type="ECO:0000313" key="5">
    <source>
        <dbReference type="Proteomes" id="UP000663832"/>
    </source>
</evidence>
<dbReference type="Proteomes" id="UP000663832">
    <property type="component" value="Unassembled WGS sequence"/>
</dbReference>
<dbReference type="SUPFAM" id="SSF56399">
    <property type="entry name" value="ADP-ribosylation"/>
    <property type="match status" value="1"/>
</dbReference>
<dbReference type="InterPro" id="IPR019734">
    <property type="entry name" value="TPR_rpt"/>
</dbReference>
<name>A0A813WXS1_9BILA</name>
<evidence type="ECO:0000313" key="6">
    <source>
        <dbReference type="Proteomes" id="UP000663877"/>
    </source>
</evidence>
<dbReference type="SUPFAM" id="SSF48452">
    <property type="entry name" value="TPR-like"/>
    <property type="match status" value="2"/>
</dbReference>
<dbReference type="InterPro" id="IPR011990">
    <property type="entry name" value="TPR-like_helical_dom_sf"/>
</dbReference>
<dbReference type="AlphaFoldDB" id="A0A813WXS1"/>
<accession>A0A813WXS1</accession>
<dbReference type="OrthoDB" id="10024529at2759"/>
<protein>
    <submittedName>
        <fullName evidence="3">Uncharacterized protein</fullName>
    </submittedName>
</protein>
<dbReference type="PANTHER" id="PTHR45641:SF19">
    <property type="entry name" value="NEPHROCYSTIN-3"/>
    <property type="match status" value="1"/>
</dbReference>
<dbReference type="Gene3D" id="3.90.176.10">
    <property type="entry name" value="Toxin ADP-ribosyltransferase, Chain A, domain 1"/>
    <property type="match status" value="1"/>
</dbReference>
<proteinExistence type="predicted"/>
<dbReference type="EMBL" id="CAJNOM010000241">
    <property type="protein sequence ID" value="CAF1274038.1"/>
    <property type="molecule type" value="Genomic_DNA"/>
</dbReference>
<keyword evidence="5" id="KW-1185">Reference proteome</keyword>
<dbReference type="PANTHER" id="PTHR45641">
    <property type="entry name" value="TETRATRICOPEPTIDE REPEAT PROTEIN (AFU_ORTHOLOGUE AFUA_6G03870)"/>
    <property type="match status" value="1"/>
</dbReference>
<gene>
    <name evidence="3" type="ORF">BJG266_LOCUS8338</name>
    <name evidence="4" type="ORF">QVE165_LOCUS29759</name>
</gene>
<organism evidence="3 6">
    <name type="scientific">Adineta steineri</name>
    <dbReference type="NCBI Taxonomy" id="433720"/>
    <lineage>
        <taxon>Eukaryota</taxon>
        <taxon>Metazoa</taxon>
        <taxon>Spiralia</taxon>
        <taxon>Gnathifera</taxon>
        <taxon>Rotifera</taxon>
        <taxon>Eurotatoria</taxon>
        <taxon>Bdelloidea</taxon>
        <taxon>Adinetida</taxon>
        <taxon>Adinetidae</taxon>
        <taxon>Adineta</taxon>
    </lineage>
</organism>
<dbReference type="EMBL" id="CAJNOI010000026">
    <property type="protein sequence ID" value="CAF0860269.1"/>
    <property type="molecule type" value="Genomic_DNA"/>
</dbReference>
<keyword evidence="2" id="KW-0802">TPR repeat</keyword>
<evidence type="ECO:0000313" key="3">
    <source>
        <dbReference type="EMBL" id="CAF0860269.1"/>
    </source>
</evidence>
<dbReference type="Proteomes" id="UP000663877">
    <property type="component" value="Unassembled WGS sequence"/>
</dbReference>
<evidence type="ECO:0000313" key="4">
    <source>
        <dbReference type="EMBL" id="CAF1274038.1"/>
    </source>
</evidence>
<keyword evidence="1" id="KW-0677">Repeat</keyword>